<gene>
    <name evidence="8" type="ORF">HFP15_08430</name>
</gene>
<evidence type="ECO:0000256" key="1">
    <source>
        <dbReference type="ARBA" id="ARBA00004141"/>
    </source>
</evidence>
<sequence>MSTFVAAPARGRSATALILAGVLWGTGGLSGNLLAAQGHLHPLSVACYRLLLGGACTVLFVWATGRLRELVWTKPVVRRLLMSGALLGQFQACYFVSVSLTSVSVSTMITIGSVPVFATLGTAVRDRRLPATTTLGATAAAIAGLVLLTWSPVAGSWKLAGGVAFALLAGAGFAMLTLATRKPVEGLDSFCATAFGLLLGGVALTPVALWFGMALPLRPEVLAIALYLGVVPTAIAYAAYFLALRTAHPVLAALSALLEPLTAVVASAVLFGDRLGVTGWCGAALLVTALAVSYTR</sequence>
<evidence type="ECO:0000256" key="6">
    <source>
        <dbReference type="SAM" id="Phobius"/>
    </source>
</evidence>
<organism evidence="8 9">
    <name type="scientific">Amycolatopsis acididurans</name>
    <dbReference type="NCBI Taxonomy" id="2724524"/>
    <lineage>
        <taxon>Bacteria</taxon>
        <taxon>Bacillati</taxon>
        <taxon>Actinomycetota</taxon>
        <taxon>Actinomycetes</taxon>
        <taxon>Pseudonocardiales</taxon>
        <taxon>Pseudonocardiaceae</taxon>
        <taxon>Amycolatopsis</taxon>
    </lineage>
</organism>
<dbReference type="Pfam" id="PF00892">
    <property type="entry name" value="EamA"/>
    <property type="match status" value="2"/>
</dbReference>
<proteinExistence type="inferred from homology"/>
<evidence type="ECO:0000256" key="2">
    <source>
        <dbReference type="ARBA" id="ARBA00007362"/>
    </source>
</evidence>
<reference evidence="8 9" key="1">
    <citation type="submission" date="2020-04" db="EMBL/GenBank/DDBJ databases">
        <title>Novel species.</title>
        <authorList>
            <person name="Teo W.F.A."/>
            <person name="Lipun K."/>
            <person name="Srisuk N."/>
            <person name="Duangmal K."/>
        </authorList>
    </citation>
    <scope>NUCLEOTIDE SEQUENCE [LARGE SCALE GENOMIC DNA]</scope>
    <source>
        <strain evidence="8 9">K13G38</strain>
    </source>
</reference>
<keyword evidence="3 6" id="KW-0812">Transmembrane</keyword>
<feature type="domain" description="EamA" evidence="7">
    <location>
        <begin position="16"/>
        <end position="149"/>
    </location>
</feature>
<dbReference type="SUPFAM" id="SSF103481">
    <property type="entry name" value="Multidrug resistance efflux transporter EmrE"/>
    <property type="match status" value="2"/>
</dbReference>
<dbReference type="PANTHER" id="PTHR32322">
    <property type="entry name" value="INNER MEMBRANE TRANSPORTER"/>
    <property type="match status" value="1"/>
</dbReference>
<feature type="transmembrane region" description="Helical" evidence="6">
    <location>
        <begin position="159"/>
        <end position="178"/>
    </location>
</feature>
<feature type="transmembrane region" description="Helical" evidence="6">
    <location>
        <begin position="135"/>
        <end position="153"/>
    </location>
</feature>
<name>A0ABX1IZH6_9PSEU</name>
<evidence type="ECO:0000313" key="9">
    <source>
        <dbReference type="Proteomes" id="UP000715441"/>
    </source>
</evidence>
<evidence type="ECO:0000256" key="4">
    <source>
        <dbReference type="ARBA" id="ARBA00022989"/>
    </source>
</evidence>
<evidence type="ECO:0000256" key="5">
    <source>
        <dbReference type="ARBA" id="ARBA00023136"/>
    </source>
</evidence>
<feature type="transmembrane region" description="Helical" evidence="6">
    <location>
        <begin position="45"/>
        <end position="64"/>
    </location>
</feature>
<evidence type="ECO:0000256" key="3">
    <source>
        <dbReference type="ARBA" id="ARBA00022692"/>
    </source>
</evidence>
<comment type="caution">
    <text evidence="8">The sequence shown here is derived from an EMBL/GenBank/DDBJ whole genome shotgun (WGS) entry which is preliminary data.</text>
</comment>
<dbReference type="InterPro" id="IPR000620">
    <property type="entry name" value="EamA_dom"/>
</dbReference>
<feature type="transmembrane region" description="Helical" evidence="6">
    <location>
        <begin position="221"/>
        <end position="243"/>
    </location>
</feature>
<evidence type="ECO:0000313" key="8">
    <source>
        <dbReference type="EMBL" id="NKQ52907.1"/>
    </source>
</evidence>
<dbReference type="InterPro" id="IPR050638">
    <property type="entry name" value="AA-Vitamin_Transporters"/>
</dbReference>
<dbReference type="InterPro" id="IPR037185">
    <property type="entry name" value="EmrE-like"/>
</dbReference>
<feature type="transmembrane region" description="Helical" evidence="6">
    <location>
        <begin position="277"/>
        <end position="295"/>
    </location>
</feature>
<evidence type="ECO:0000259" key="7">
    <source>
        <dbReference type="Pfam" id="PF00892"/>
    </source>
</evidence>
<comment type="subcellular location">
    <subcellularLocation>
        <location evidence="1">Membrane</location>
        <topology evidence="1">Multi-pass membrane protein</topology>
    </subcellularLocation>
</comment>
<feature type="transmembrane region" description="Helical" evidence="6">
    <location>
        <begin position="76"/>
        <end position="97"/>
    </location>
</feature>
<keyword evidence="9" id="KW-1185">Reference proteome</keyword>
<feature type="domain" description="EamA" evidence="7">
    <location>
        <begin position="162"/>
        <end position="294"/>
    </location>
</feature>
<accession>A0ABX1IZH6</accession>
<dbReference type="Proteomes" id="UP000715441">
    <property type="component" value="Unassembled WGS sequence"/>
</dbReference>
<protein>
    <submittedName>
        <fullName evidence="8">DMT family transporter</fullName>
    </submittedName>
</protein>
<feature type="transmembrane region" description="Helical" evidence="6">
    <location>
        <begin position="103"/>
        <end position="123"/>
    </location>
</feature>
<keyword evidence="5 6" id="KW-0472">Membrane</keyword>
<keyword evidence="4 6" id="KW-1133">Transmembrane helix</keyword>
<dbReference type="PANTHER" id="PTHR32322:SF2">
    <property type="entry name" value="EAMA DOMAIN-CONTAINING PROTEIN"/>
    <property type="match status" value="1"/>
</dbReference>
<comment type="similarity">
    <text evidence="2">Belongs to the EamA transporter family.</text>
</comment>
<feature type="transmembrane region" description="Helical" evidence="6">
    <location>
        <begin position="250"/>
        <end position="271"/>
    </location>
</feature>
<dbReference type="EMBL" id="JAAXLS010000004">
    <property type="protein sequence ID" value="NKQ52907.1"/>
    <property type="molecule type" value="Genomic_DNA"/>
</dbReference>
<dbReference type="RefSeq" id="WP_168513308.1">
    <property type="nucleotide sequence ID" value="NZ_JAAXLS010000004.1"/>
</dbReference>
<feature type="transmembrane region" description="Helical" evidence="6">
    <location>
        <begin position="190"/>
        <end position="215"/>
    </location>
</feature>